<dbReference type="GO" id="GO:0050220">
    <property type="term" value="F:prostaglandin-E synthase activity"/>
    <property type="evidence" value="ECO:0007669"/>
    <property type="project" value="InterPro"/>
</dbReference>
<dbReference type="SUPFAM" id="SSF47616">
    <property type="entry name" value="GST C-terminal domain-like"/>
    <property type="match status" value="1"/>
</dbReference>
<dbReference type="InterPro" id="IPR040079">
    <property type="entry name" value="Glutathione_S-Trfase"/>
</dbReference>
<gene>
    <name evidence="7" type="ORF">OXX778_LOCUS6541</name>
</gene>
<feature type="transmembrane region" description="Helical" evidence="5">
    <location>
        <begin position="74"/>
        <end position="92"/>
    </location>
</feature>
<dbReference type="GO" id="GO:0001516">
    <property type="term" value="P:prostaglandin biosynthetic process"/>
    <property type="evidence" value="ECO:0007669"/>
    <property type="project" value="UniProtKB-UniPathway"/>
</dbReference>
<dbReference type="PANTHER" id="PTHR12782">
    <property type="entry name" value="MICROSOMAL PROSTAGLANDIN E SYNTHASE-2"/>
    <property type="match status" value="1"/>
</dbReference>
<dbReference type="UniPathway" id="UPA00662"/>
<dbReference type="InterPro" id="IPR011767">
    <property type="entry name" value="GLR_AS"/>
</dbReference>
<keyword evidence="5" id="KW-0812">Transmembrane</keyword>
<evidence type="ECO:0000256" key="4">
    <source>
        <dbReference type="SAM" id="MobiDB-lite"/>
    </source>
</evidence>
<protein>
    <recommendedName>
        <fullName evidence="6">Glutaredoxin domain-containing protein</fullName>
    </recommendedName>
</protein>
<keyword evidence="5" id="KW-0472">Membrane</keyword>
<feature type="domain" description="Glutaredoxin" evidence="6">
    <location>
        <begin position="132"/>
        <end position="183"/>
    </location>
</feature>
<evidence type="ECO:0000313" key="7">
    <source>
        <dbReference type="EMBL" id="CAF0802450.1"/>
    </source>
</evidence>
<dbReference type="PANTHER" id="PTHR12782:SF5">
    <property type="entry name" value="PROSTAGLANDIN E SYNTHASE 2"/>
    <property type="match status" value="1"/>
</dbReference>
<comment type="similarity">
    <text evidence="2">Belongs to the GST superfamily.</text>
</comment>
<dbReference type="Gene3D" id="6.20.200.30">
    <property type="match status" value="1"/>
</dbReference>
<comment type="caution">
    <text evidence="7">The sequence shown here is derived from an EMBL/GenBank/DDBJ whole genome shotgun (WGS) entry which is preliminary data.</text>
</comment>
<keyword evidence="8" id="KW-1185">Reference proteome</keyword>
<feature type="region of interest" description="Disordered" evidence="4">
    <location>
        <begin position="45"/>
        <end position="67"/>
    </location>
</feature>
<sequence>MLRVLCQTNRSIRSLKFINVQNRYSNKKILPSLIVSRRLQSTTQNAEQNLKTPISKNPTNRSPPPSGDNSFKKLLVVFTSGALAYFAISYYLEKRKGKEITFEINYQSNNLPGEVKPSKSLNRGKNPGNIKITLYQYVTCPFCCKVRAYLDYYGFTYDIVEVNSINKAQLDFSGYKRVPTLAIQIPSKTNPDEYDPNILQLNESSVIVSALETFRLDPSSPLSQIIKYYEPMEANSKDKSDFINKYFVMLHSDKMTDGKNVSERKDERDWRQWVDSKFIHVISPNVYRTVNETLAAFDWYDQVGDWQSNFSNFQRGSIKYIGSLVMYILGKSLKRKYNLKEDVRISMYDFCDEWVNSLNGTFRGGSKPNLADLALYGAISSYEGCEAFQDMITHSKIKNWFESCKDHVENSKGSFYLNNPSQLSDIQVKQNQEAEKSKSETKRQKKFILF</sequence>
<keyword evidence="3" id="KW-0443">Lipid metabolism</keyword>
<dbReference type="GO" id="GO:0005739">
    <property type="term" value="C:mitochondrion"/>
    <property type="evidence" value="ECO:0007669"/>
    <property type="project" value="TreeGrafter"/>
</dbReference>
<dbReference type="Gene3D" id="3.40.30.10">
    <property type="entry name" value="Glutaredoxin"/>
    <property type="match status" value="1"/>
</dbReference>
<dbReference type="AlphaFoldDB" id="A0A813T288"/>
<comment type="function">
    <text evidence="1">Has a glutathione-disulfide oxidoreductase activity in the presence of NADPH and glutathione reductase. Reduces low molecular weight disulfides and proteins.</text>
</comment>
<dbReference type="Pfam" id="PF00462">
    <property type="entry name" value="Glutaredoxin"/>
    <property type="match status" value="1"/>
</dbReference>
<accession>A0A813T288</accession>
<dbReference type="PROSITE" id="PS00195">
    <property type="entry name" value="GLUTAREDOXIN_1"/>
    <property type="match status" value="1"/>
</dbReference>
<feature type="region of interest" description="Disordered" evidence="4">
    <location>
        <begin position="431"/>
        <end position="450"/>
    </location>
</feature>
<feature type="compositionally biased region" description="Polar residues" evidence="4">
    <location>
        <begin position="45"/>
        <end position="60"/>
    </location>
</feature>
<feature type="compositionally biased region" description="Basic and acidic residues" evidence="4">
    <location>
        <begin position="432"/>
        <end position="442"/>
    </location>
</feature>
<evidence type="ECO:0000256" key="3">
    <source>
        <dbReference type="ARBA" id="ARBA00023098"/>
    </source>
</evidence>
<dbReference type="OrthoDB" id="423541at2759"/>
<dbReference type="InterPro" id="IPR034334">
    <property type="entry name" value="PGES2"/>
</dbReference>
<name>A0A813T288_9BILA</name>
<dbReference type="InterPro" id="IPR002109">
    <property type="entry name" value="Glutaredoxin"/>
</dbReference>
<evidence type="ECO:0000313" key="8">
    <source>
        <dbReference type="Proteomes" id="UP000663879"/>
    </source>
</evidence>
<evidence type="ECO:0000259" key="6">
    <source>
        <dbReference type="Pfam" id="PF00462"/>
    </source>
</evidence>
<dbReference type="SFLD" id="SFLDG01182">
    <property type="entry name" value="Prostaglandin_E_synthase_like"/>
    <property type="match status" value="1"/>
</dbReference>
<dbReference type="Gene3D" id="1.20.1050.10">
    <property type="match status" value="1"/>
</dbReference>
<dbReference type="Proteomes" id="UP000663879">
    <property type="component" value="Unassembled WGS sequence"/>
</dbReference>
<organism evidence="7 8">
    <name type="scientific">Brachionus calyciflorus</name>
    <dbReference type="NCBI Taxonomy" id="104777"/>
    <lineage>
        <taxon>Eukaryota</taxon>
        <taxon>Metazoa</taxon>
        <taxon>Spiralia</taxon>
        <taxon>Gnathifera</taxon>
        <taxon>Rotifera</taxon>
        <taxon>Eurotatoria</taxon>
        <taxon>Monogononta</taxon>
        <taxon>Pseudotrocha</taxon>
        <taxon>Ploima</taxon>
        <taxon>Brachionidae</taxon>
        <taxon>Brachionus</taxon>
    </lineage>
</organism>
<reference evidence="7" key="1">
    <citation type="submission" date="2021-02" db="EMBL/GenBank/DDBJ databases">
        <authorList>
            <person name="Nowell W R."/>
        </authorList>
    </citation>
    <scope>NUCLEOTIDE SEQUENCE</scope>
    <source>
        <strain evidence="7">Ploen Becks lab</strain>
    </source>
</reference>
<dbReference type="SFLD" id="SFLDG01203">
    <property type="entry name" value="Prostaglandin_E_synthase_like1"/>
    <property type="match status" value="1"/>
</dbReference>
<dbReference type="SUPFAM" id="SSF52833">
    <property type="entry name" value="Thioredoxin-like"/>
    <property type="match status" value="1"/>
</dbReference>
<dbReference type="PROSITE" id="PS51354">
    <property type="entry name" value="GLUTAREDOXIN_2"/>
    <property type="match status" value="1"/>
</dbReference>
<dbReference type="SFLD" id="SFLDS00019">
    <property type="entry name" value="Glutathione_Transferase_(cytos"/>
    <property type="match status" value="1"/>
</dbReference>
<evidence type="ECO:0000256" key="2">
    <source>
        <dbReference type="ARBA" id="ARBA00007409"/>
    </source>
</evidence>
<dbReference type="InterPro" id="IPR036249">
    <property type="entry name" value="Thioredoxin-like_sf"/>
</dbReference>
<evidence type="ECO:0000256" key="1">
    <source>
        <dbReference type="ARBA" id="ARBA00002549"/>
    </source>
</evidence>
<dbReference type="InterPro" id="IPR036282">
    <property type="entry name" value="Glutathione-S-Trfase_C_sf"/>
</dbReference>
<keyword evidence="5" id="KW-1133">Transmembrane helix</keyword>
<proteinExistence type="inferred from homology"/>
<dbReference type="CDD" id="cd03197">
    <property type="entry name" value="GST_C_mPGES2"/>
    <property type="match status" value="1"/>
</dbReference>
<dbReference type="EMBL" id="CAJNOC010000783">
    <property type="protein sequence ID" value="CAF0802450.1"/>
    <property type="molecule type" value="Genomic_DNA"/>
</dbReference>
<dbReference type="InterPro" id="IPR034335">
    <property type="entry name" value="PGES2_C"/>
</dbReference>
<evidence type="ECO:0000256" key="5">
    <source>
        <dbReference type="SAM" id="Phobius"/>
    </source>
</evidence>